<evidence type="ECO:0000313" key="2">
    <source>
        <dbReference type="EMBL" id="MQX36039.1"/>
    </source>
</evidence>
<dbReference type="OrthoDB" id="9955599at2"/>
<dbReference type="EMBL" id="WIVE01000012">
    <property type="protein sequence ID" value="MQX36039.1"/>
    <property type="molecule type" value="Genomic_DNA"/>
</dbReference>
<dbReference type="Proteomes" id="UP000434582">
    <property type="component" value="Unassembled WGS sequence"/>
</dbReference>
<feature type="compositionally biased region" description="Basic and acidic residues" evidence="1">
    <location>
        <begin position="160"/>
        <end position="169"/>
    </location>
</feature>
<proteinExistence type="predicted"/>
<accession>A0A7X2D285</accession>
<dbReference type="RefSeq" id="WP_153342146.1">
    <property type="nucleotide sequence ID" value="NZ_WIVE01000012.1"/>
</dbReference>
<reference evidence="2 3" key="1">
    <citation type="submission" date="2019-10" db="EMBL/GenBank/DDBJ databases">
        <title>Draft whole-genome sequence of the purple nonsulfur photosynthetic bacterium Roseospira navarrensis DSM 15114.</title>
        <authorList>
            <person name="Kyndt J.A."/>
            <person name="Meyer T.E."/>
        </authorList>
    </citation>
    <scope>NUCLEOTIDE SEQUENCE [LARGE SCALE GENOMIC DNA]</scope>
    <source>
        <strain evidence="2 3">DSM 15114</strain>
    </source>
</reference>
<feature type="region of interest" description="Disordered" evidence="1">
    <location>
        <begin position="65"/>
        <end position="182"/>
    </location>
</feature>
<feature type="compositionally biased region" description="Acidic residues" evidence="1">
    <location>
        <begin position="104"/>
        <end position="124"/>
    </location>
</feature>
<sequence>MSAVIGLGGLFSRKGEAVPAVQPAIPNAGRSRFEDLARALGQSMDPRVDGDILDDDDVAEAIAAASPVEDATAPPSSVTPFRRMAAPEPDPVVVSIAGRAGLSDDPDPDGEDDADDDGDTDADAGLEGAAPLGGGMIHRTAPPEPGPMRPWESLRQSQARRHDAPEAPVRRTTTPAVVPPRRGAAVTLAAGYRAPSNGDAPPWIRLKGTEAEPGAPVTTAPLDDPEEIELYLFGPDAPPDVAGRAAAEAEADVRRRHVGVRLPAREHDLLRQFAKLSGSTQQDIIRRSLLTYMIEQLRQRLDEPPAQARKTKA</sequence>
<evidence type="ECO:0000256" key="1">
    <source>
        <dbReference type="SAM" id="MobiDB-lite"/>
    </source>
</evidence>
<evidence type="ECO:0000313" key="3">
    <source>
        <dbReference type="Proteomes" id="UP000434582"/>
    </source>
</evidence>
<keyword evidence="3" id="KW-1185">Reference proteome</keyword>
<gene>
    <name evidence="2" type="ORF">GHC57_05855</name>
</gene>
<name>A0A7X2D285_9PROT</name>
<protein>
    <submittedName>
        <fullName evidence="2">Uncharacterized protein</fullName>
    </submittedName>
</protein>
<dbReference type="AlphaFoldDB" id="A0A7X2D285"/>
<comment type="caution">
    <text evidence="2">The sequence shown here is derived from an EMBL/GenBank/DDBJ whole genome shotgun (WGS) entry which is preliminary data.</text>
</comment>
<organism evidence="2 3">
    <name type="scientific">Roseospira navarrensis</name>
    <dbReference type="NCBI Taxonomy" id="140058"/>
    <lineage>
        <taxon>Bacteria</taxon>
        <taxon>Pseudomonadati</taxon>
        <taxon>Pseudomonadota</taxon>
        <taxon>Alphaproteobacteria</taxon>
        <taxon>Rhodospirillales</taxon>
        <taxon>Rhodospirillaceae</taxon>
        <taxon>Roseospira</taxon>
    </lineage>
</organism>